<dbReference type="SMART" id="SM01411">
    <property type="entry name" value="Ephrin_rec_like"/>
    <property type="match status" value="2"/>
</dbReference>
<keyword evidence="10" id="KW-0472">Membrane</keyword>
<feature type="transmembrane region" description="Helical" evidence="10">
    <location>
        <begin position="1573"/>
        <end position="1594"/>
    </location>
</feature>
<dbReference type="GO" id="GO:0006520">
    <property type="term" value="P:amino acid metabolic process"/>
    <property type="evidence" value="ECO:0007669"/>
    <property type="project" value="TreeGrafter"/>
</dbReference>
<evidence type="ECO:0000256" key="1">
    <source>
        <dbReference type="ARBA" id="ARBA00004737"/>
    </source>
</evidence>
<dbReference type="InterPro" id="IPR011641">
    <property type="entry name" value="Tyr-kin_ephrin_A/B_rcpt-like"/>
</dbReference>
<proteinExistence type="inferred from homology"/>
<dbReference type="Pfam" id="PF01680">
    <property type="entry name" value="SOR_SNZ"/>
    <property type="match status" value="1"/>
</dbReference>
<dbReference type="OrthoDB" id="1660966at2759"/>
<dbReference type="Gene3D" id="3.20.20.70">
    <property type="entry name" value="Aldolase class I"/>
    <property type="match status" value="1"/>
</dbReference>
<evidence type="ECO:0000313" key="14">
    <source>
        <dbReference type="Proteomes" id="UP000241769"/>
    </source>
</evidence>
<dbReference type="PROSITE" id="PS51129">
    <property type="entry name" value="PDXS_SNZ_2"/>
    <property type="match status" value="1"/>
</dbReference>
<dbReference type="NCBIfam" id="TIGR00343">
    <property type="entry name" value="pyridoxal 5'-phosphate synthase lyase subunit PdxS"/>
    <property type="match status" value="1"/>
</dbReference>
<feature type="transmembrane region" description="Helical" evidence="10">
    <location>
        <begin position="1606"/>
        <end position="1624"/>
    </location>
</feature>
<evidence type="ECO:0000259" key="12">
    <source>
        <dbReference type="Pfam" id="PF07699"/>
    </source>
</evidence>
<evidence type="ECO:0000256" key="2">
    <source>
        <dbReference type="ARBA" id="ARBA00007281"/>
    </source>
</evidence>
<keyword evidence="10" id="KW-0812">Transmembrane</keyword>
<dbReference type="InterPro" id="IPR033755">
    <property type="entry name" value="PdxS/SNZ_N"/>
</dbReference>
<dbReference type="InterPro" id="IPR035914">
    <property type="entry name" value="Sperma_CUB_dom_sf"/>
</dbReference>
<dbReference type="GO" id="GO:0042823">
    <property type="term" value="P:pyridoxal phosphate biosynthetic process"/>
    <property type="evidence" value="ECO:0007669"/>
    <property type="project" value="InterPro"/>
</dbReference>
<keyword evidence="6" id="KW-0704">Schiff base</keyword>
<dbReference type="InterPro" id="IPR013785">
    <property type="entry name" value="Aldolase_TIM"/>
</dbReference>
<feature type="transmembrane region" description="Helical" evidence="10">
    <location>
        <begin position="1449"/>
        <end position="1470"/>
    </location>
</feature>
<comment type="pathway">
    <text evidence="1">Cofactor biosynthesis; pyridoxal 5'-phosphate biosynthesis.</text>
</comment>
<evidence type="ECO:0000256" key="4">
    <source>
        <dbReference type="ARBA" id="ARBA00022898"/>
    </source>
</evidence>
<dbReference type="CDD" id="cd00185">
    <property type="entry name" value="TNFRSF"/>
    <property type="match status" value="1"/>
</dbReference>
<feature type="region of interest" description="Disordered" evidence="9">
    <location>
        <begin position="1"/>
        <end position="78"/>
    </location>
</feature>
<dbReference type="InterPro" id="IPR009030">
    <property type="entry name" value="Growth_fac_rcpt_cys_sf"/>
</dbReference>
<dbReference type="EMBL" id="MDYQ01000126">
    <property type="protein sequence ID" value="PRP81387.1"/>
    <property type="molecule type" value="Genomic_DNA"/>
</dbReference>
<dbReference type="PANTHER" id="PTHR31829:SF0">
    <property type="entry name" value="PYRIDOXAL 5'-PHOSPHATE SYNTHASE SUBUNIT SNZ1-RELATED"/>
    <property type="match status" value="1"/>
</dbReference>
<dbReference type="InParanoid" id="A0A2P6NBQ7"/>
<evidence type="ECO:0000259" key="11">
    <source>
        <dbReference type="Pfam" id="PF01680"/>
    </source>
</evidence>
<protein>
    <recommendedName>
        <fullName evidence="3">pyridoxal 5'-phosphate synthase (glutamine hydrolyzing)</fullName>
        <ecNumber evidence="3">4.3.3.6</ecNumber>
    </recommendedName>
</protein>
<dbReference type="SUPFAM" id="SSF49854">
    <property type="entry name" value="Spermadhesin, CUB domain"/>
    <property type="match status" value="1"/>
</dbReference>
<keyword evidence="4" id="KW-0663">Pyridoxal phosphate</keyword>
<evidence type="ECO:0000256" key="9">
    <source>
        <dbReference type="SAM" id="MobiDB-lite"/>
    </source>
</evidence>
<evidence type="ECO:0000256" key="6">
    <source>
        <dbReference type="ARBA" id="ARBA00023270"/>
    </source>
</evidence>
<dbReference type="Pfam" id="PF07699">
    <property type="entry name" value="Ephrin_rec_like"/>
    <property type="match status" value="1"/>
</dbReference>
<dbReference type="HAMAP" id="MF_01824">
    <property type="entry name" value="PdxS"/>
    <property type="match status" value="1"/>
</dbReference>
<dbReference type="GO" id="GO:0008615">
    <property type="term" value="P:pyridoxine biosynthetic process"/>
    <property type="evidence" value="ECO:0007669"/>
    <property type="project" value="TreeGrafter"/>
</dbReference>
<organism evidence="13 14">
    <name type="scientific">Planoprotostelium fungivorum</name>
    <dbReference type="NCBI Taxonomy" id="1890364"/>
    <lineage>
        <taxon>Eukaryota</taxon>
        <taxon>Amoebozoa</taxon>
        <taxon>Evosea</taxon>
        <taxon>Variosea</taxon>
        <taxon>Cavosteliida</taxon>
        <taxon>Cavosteliaceae</taxon>
        <taxon>Planoprotostelium</taxon>
    </lineage>
</organism>
<keyword evidence="14" id="KW-1185">Reference proteome</keyword>
<dbReference type="Gene3D" id="2.60.120.290">
    <property type="entry name" value="Spermadhesin, CUB domain"/>
    <property type="match status" value="1"/>
</dbReference>
<dbReference type="SUPFAM" id="SSF57184">
    <property type="entry name" value="Growth factor receptor domain"/>
    <property type="match status" value="1"/>
</dbReference>
<feature type="domain" description="PdxS/SNZ N-terminal" evidence="11">
    <location>
        <begin position="312"/>
        <end position="517"/>
    </location>
</feature>
<gene>
    <name evidence="13" type="ORF">PROFUN_11008</name>
</gene>
<comment type="catalytic activity">
    <reaction evidence="7">
        <text>aldehydo-D-ribose 5-phosphate + D-glyceraldehyde 3-phosphate + L-glutamine = pyridoxal 5'-phosphate + L-glutamate + phosphate + 3 H2O + H(+)</text>
        <dbReference type="Rhea" id="RHEA:31507"/>
        <dbReference type="ChEBI" id="CHEBI:15377"/>
        <dbReference type="ChEBI" id="CHEBI:15378"/>
        <dbReference type="ChEBI" id="CHEBI:29985"/>
        <dbReference type="ChEBI" id="CHEBI:43474"/>
        <dbReference type="ChEBI" id="CHEBI:58273"/>
        <dbReference type="ChEBI" id="CHEBI:58359"/>
        <dbReference type="ChEBI" id="CHEBI:59776"/>
        <dbReference type="ChEBI" id="CHEBI:597326"/>
        <dbReference type="EC" id="4.3.3.6"/>
    </reaction>
</comment>
<comment type="similarity">
    <text evidence="2 8">Belongs to the PdxS/SNZ family.</text>
</comment>
<feature type="transmembrane region" description="Helical" evidence="10">
    <location>
        <begin position="1644"/>
        <end position="1665"/>
    </location>
</feature>
<dbReference type="PANTHER" id="PTHR31829">
    <property type="entry name" value="PYRIDOXAL 5'-PHOSPHATE SYNTHASE SUBUNIT SNZ1-RELATED"/>
    <property type="match status" value="1"/>
</dbReference>
<dbReference type="SUPFAM" id="SSF51366">
    <property type="entry name" value="Ribulose-phoshate binding barrel"/>
    <property type="match status" value="1"/>
</dbReference>
<dbReference type="FunFam" id="3.20.20.70:FF:000001">
    <property type="entry name" value="Pyridoxine biosynthesis protein PDX1"/>
    <property type="match status" value="1"/>
</dbReference>
<dbReference type="NCBIfam" id="NF003215">
    <property type="entry name" value="PRK04180.1"/>
    <property type="match status" value="1"/>
</dbReference>
<evidence type="ECO:0000256" key="10">
    <source>
        <dbReference type="SAM" id="Phobius"/>
    </source>
</evidence>
<keyword evidence="5" id="KW-0456">Lyase</keyword>
<evidence type="ECO:0000313" key="13">
    <source>
        <dbReference type="EMBL" id="PRP81387.1"/>
    </source>
</evidence>
<evidence type="ECO:0000256" key="5">
    <source>
        <dbReference type="ARBA" id="ARBA00023239"/>
    </source>
</evidence>
<evidence type="ECO:0000256" key="8">
    <source>
        <dbReference type="PROSITE-ProRule" id="PRU00481"/>
    </source>
</evidence>
<feature type="compositionally biased region" description="Basic and acidic residues" evidence="9">
    <location>
        <begin position="38"/>
        <end position="61"/>
    </location>
</feature>
<keyword evidence="10" id="KW-1133">Transmembrane helix</keyword>
<evidence type="ECO:0000256" key="7">
    <source>
        <dbReference type="ARBA" id="ARBA00047992"/>
    </source>
</evidence>
<sequence>MPHTNRDNRAQRFQDANGGRIGKQVKSDKPNQKVQKNNRIENMRSYLQKKEQKQKEDDKQGKKQNKRPQFEDRDKPVLSYSQIDSKIQYLNKRMQRQMDRKEYNELKKEKRQLHKQNYVNGIRDQMAVENKKDMDSDRQIIEEEAKAALETGEDIDYLRRKIDYIELFPRQERYISQYRDEELTEEQLKRRGELFSWLDQKIKKKIVKRPTSHFSFEGAVNQHLGMPSISHTHSLSFQIHRRRKMVEDALMHGGSCGEHSYRFLLRSKRGQTDVTKSRFLRILRVKKQKTEQQQQHRDNMPADGKQSLVGTIEVKQGLAKMLKGGVIMDVVNAEQARIAEEAGACAVMALERVPADIRKDGGVARMSDPQMIREIKAAVTIPVMAKVRIGHFVEAQILEHLGVDFIDESEVLTPADEQFHIEKEPFKVPFVCGARDLGEALRRVAEGASMIRTKGEAGTGNVVEAVRHARTIQSDLKKAQQMTPDQLAQYAKDIRVPLELLKTTVSLGRLPVVNFAAGGVATPADAALMMQLGVDGVFVGSGIFKSGDPAKRASAIVQAVTHYRDAKVLADVSTNLGEAMVGINCDTLPESQNTNEDAWAKGMGQILNTGDFYRSNRKASNWRSKSRAIHELEAYRYSLGQIIKSLGYASGIFPKGNGILITRLFQVSVQGPRGPSYQASVNQTVQNGFNGGCYNSASSFSFGSTVKVIINGTAGDEYTLSVLDCIEDSNPFSVTIYGNSTGKLDSTGSTSIGLYTTCTGAHDTKSYAMPLNVLVNHEPVVFFLSTNCSACRNNCSWPNGQCENNACRCNKGFFASDCSIEFRTPDYACPFKAINISYNTTGWEKTADWMAIFGKYDPVSLDGYYANSSAFAEYWRYISRYDLDGIIPANPVGYQNYTFSSSNNLTALYFSNNLYYALAITSFPVLEPHDPRCTNWSSTTKCPNDCSGAGTCVCNGGPCYCQCEQGKLKEDCSEGCTGITHLNAFGGNIATVTTSYYAAYSNCSWLITCTNVSTTQGFRFTFHSLYTGVLNNDAVVFSYLDISTNQMISFSFSTTLSDKLPTPLYIPSVEVTVSFKTGYVSRGFGFNVSYTASGCPFGSYIRDGIECLVCPAGTFAPVEDSTECTPCPVGSYSDEGSFLCIPCSVSSYQPSSGATQCIQCPEHTNTLRTGASSRDECVCSAGYYSPSNITQNFTNATQCLSCPIGANCTGSYAMPLPTEGYWNSWEDPTFFLKCSNAQHCPGTSSECTSNCCGDGSSGEMCSQCIPGYRFSSDSCIECTSALRSWGLPVFTALALFILLALFYRFSSSSYGALAVFRSMFGISTSFIQRELALYYIPDVPSVIQSYHSSFGVHAGSIVSTFAPIQFGISIFPLQCLLGYTSTLSMYLWNNLIPLGVVCYLAILHIISFLHVKFLDRIIAMTEKRSWIPSWLRHLLHNPLVTSVDRSINFCIMILDWLFISLCQSIFQAFICFDNTDGTKSLTLDPSVRCQSSQWNSSFLPAAIGFLMIYVASYLGAMIYALVTYHRHPPDSGFHVRFAYLFDRFSPRHFYWNVVLFFRKVIITYVLLAIPSTYVQGLLASIVISVCGFGQAIIHPFIHKEVNTMETILQFLNVNIVFTLLLFVPEDPLSSTFASTSGMKGTQTWVTVLVIFGIIVMLFCYGWAAWNMYRRSRHGQIEPEDKLMTVEIPTVVWAFDEKETMKSARSVKFG</sequence>
<dbReference type="STRING" id="1890364.A0A2P6NBQ7"/>
<feature type="compositionally biased region" description="Basic and acidic residues" evidence="9">
    <location>
        <begin position="1"/>
        <end position="12"/>
    </location>
</feature>
<feature type="transmembrane region" description="Helical" evidence="10">
    <location>
        <begin position="1549"/>
        <end position="1567"/>
    </location>
</feature>
<reference evidence="13 14" key="1">
    <citation type="journal article" date="2018" name="Genome Biol. Evol.">
        <title>Multiple Roots of Fruiting Body Formation in Amoebozoa.</title>
        <authorList>
            <person name="Hillmann F."/>
            <person name="Forbes G."/>
            <person name="Novohradska S."/>
            <person name="Ferling I."/>
            <person name="Riege K."/>
            <person name="Groth M."/>
            <person name="Westermann M."/>
            <person name="Marz M."/>
            <person name="Spaller T."/>
            <person name="Winckler T."/>
            <person name="Schaap P."/>
            <person name="Glockner G."/>
        </authorList>
    </citation>
    <scope>NUCLEOTIDE SEQUENCE [LARGE SCALE GENOMIC DNA]</scope>
    <source>
        <strain evidence="13 14">Jena</strain>
    </source>
</reference>
<comment type="caution">
    <text evidence="13">The sequence shown here is derived from an EMBL/GenBank/DDBJ whole genome shotgun (WGS) entry which is preliminary data.</text>
</comment>
<feature type="transmembrane region" description="Helical" evidence="10">
    <location>
        <begin position="1501"/>
        <end position="1522"/>
    </location>
</feature>
<dbReference type="PROSITE" id="PS01235">
    <property type="entry name" value="PDXS_SNZ_1"/>
    <property type="match status" value="1"/>
</dbReference>
<feature type="transmembrane region" description="Helical" evidence="10">
    <location>
        <begin position="1391"/>
        <end position="1414"/>
    </location>
</feature>
<feature type="domain" description="Tyrosine-protein kinase ephrin type A/B receptor-like" evidence="12">
    <location>
        <begin position="1130"/>
        <end position="1177"/>
    </location>
</feature>
<dbReference type="Gene3D" id="2.10.50.10">
    <property type="entry name" value="Tumor Necrosis Factor Receptor, subunit A, domain 2"/>
    <property type="match status" value="2"/>
</dbReference>
<feature type="transmembrane region" description="Helical" evidence="10">
    <location>
        <begin position="1285"/>
        <end position="1303"/>
    </location>
</feature>
<evidence type="ECO:0000256" key="3">
    <source>
        <dbReference type="ARBA" id="ARBA00012084"/>
    </source>
</evidence>
<dbReference type="CDD" id="cd04727">
    <property type="entry name" value="pdxS"/>
    <property type="match status" value="1"/>
</dbReference>
<dbReference type="InterPro" id="IPR011060">
    <property type="entry name" value="RibuloseP-bd_barrel"/>
</dbReference>
<accession>A0A2P6NBQ7</accession>
<dbReference type="InterPro" id="IPR001852">
    <property type="entry name" value="PdxS/SNZ"/>
</dbReference>
<dbReference type="GO" id="GO:0036381">
    <property type="term" value="F:pyridoxal 5'-phosphate synthase (glutamine hydrolysing) activity"/>
    <property type="evidence" value="ECO:0007669"/>
    <property type="project" value="UniProtKB-EC"/>
</dbReference>
<dbReference type="Proteomes" id="UP000241769">
    <property type="component" value="Unassembled WGS sequence"/>
</dbReference>
<dbReference type="EC" id="4.3.3.6" evidence="3"/>
<name>A0A2P6NBQ7_9EUKA</name>